<dbReference type="PANTHER" id="PTHR40069:SF1">
    <property type="entry name" value="YWBE PROTEIN"/>
    <property type="match status" value="1"/>
</dbReference>
<feature type="region of interest" description="Disordered" evidence="5">
    <location>
        <begin position="1"/>
        <end position="23"/>
    </location>
</feature>
<accession>A0A1E7F8T2</accession>
<dbReference type="Gene3D" id="2.30.30.380">
    <property type="entry name" value="Zn-finger domain of Sec23/24"/>
    <property type="match status" value="1"/>
</dbReference>
<dbReference type="InterPro" id="IPR019240">
    <property type="entry name" value="DUF2196"/>
</dbReference>
<dbReference type="PROSITE" id="PS01358">
    <property type="entry name" value="ZF_RANBP2_1"/>
    <property type="match status" value="1"/>
</dbReference>
<dbReference type="InParanoid" id="A0A1E7F8T2"/>
<evidence type="ECO:0000256" key="4">
    <source>
        <dbReference type="PROSITE-ProRule" id="PRU00322"/>
    </source>
</evidence>
<feature type="domain" description="RanBP2-type" evidence="6">
    <location>
        <begin position="149"/>
        <end position="177"/>
    </location>
</feature>
<organism evidence="7 8">
    <name type="scientific">Fragilariopsis cylindrus CCMP1102</name>
    <dbReference type="NCBI Taxonomy" id="635003"/>
    <lineage>
        <taxon>Eukaryota</taxon>
        <taxon>Sar</taxon>
        <taxon>Stramenopiles</taxon>
        <taxon>Ochrophyta</taxon>
        <taxon>Bacillariophyta</taxon>
        <taxon>Bacillariophyceae</taxon>
        <taxon>Bacillariophycidae</taxon>
        <taxon>Bacillariales</taxon>
        <taxon>Bacillariaceae</taxon>
        <taxon>Fragilariopsis</taxon>
    </lineage>
</organism>
<dbReference type="PANTHER" id="PTHR40069">
    <property type="entry name" value="YWBE PROTEIN"/>
    <property type="match status" value="1"/>
</dbReference>
<proteinExistence type="predicted"/>
<dbReference type="OrthoDB" id="20105at2759"/>
<dbReference type="InterPro" id="IPR001876">
    <property type="entry name" value="Znf_RanBP2"/>
</dbReference>
<dbReference type="KEGG" id="fcy:FRACYDRAFT_241131"/>
<protein>
    <recommendedName>
        <fullName evidence="6">RanBP2-type domain-containing protein</fullName>
    </recommendedName>
</protein>
<feature type="compositionally biased region" description="Polar residues" evidence="5">
    <location>
        <begin position="77"/>
        <end position="92"/>
    </location>
</feature>
<evidence type="ECO:0000259" key="6">
    <source>
        <dbReference type="PROSITE" id="PS50199"/>
    </source>
</evidence>
<evidence type="ECO:0000256" key="2">
    <source>
        <dbReference type="ARBA" id="ARBA00022771"/>
    </source>
</evidence>
<dbReference type="Pfam" id="PF09962">
    <property type="entry name" value="DUF2196"/>
    <property type="match status" value="1"/>
</dbReference>
<dbReference type="Proteomes" id="UP000095751">
    <property type="component" value="Unassembled WGS sequence"/>
</dbReference>
<reference evidence="7 8" key="1">
    <citation type="submission" date="2016-09" db="EMBL/GenBank/DDBJ databases">
        <title>Extensive genetic diversity and differential bi-allelic expression allows diatom success in the polar Southern Ocean.</title>
        <authorList>
            <consortium name="DOE Joint Genome Institute"/>
            <person name="Mock T."/>
            <person name="Otillar R.P."/>
            <person name="Strauss J."/>
            <person name="Dupont C."/>
            <person name="Frickenhaus S."/>
            <person name="Maumus F."/>
            <person name="Mcmullan M."/>
            <person name="Sanges R."/>
            <person name="Schmutz J."/>
            <person name="Toseland A."/>
            <person name="Valas R."/>
            <person name="Veluchamy A."/>
            <person name="Ward B.J."/>
            <person name="Allen A."/>
            <person name="Barry K."/>
            <person name="Falciatore A."/>
            <person name="Ferrante M."/>
            <person name="Fortunato A.E."/>
            <person name="Gloeckner G."/>
            <person name="Gruber A."/>
            <person name="Hipkin R."/>
            <person name="Janech M."/>
            <person name="Kroth P."/>
            <person name="Leese F."/>
            <person name="Lindquist E."/>
            <person name="Lyon B.R."/>
            <person name="Martin J."/>
            <person name="Mayer C."/>
            <person name="Parker M."/>
            <person name="Quesneville H."/>
            <person name="Raymond J."/>
            <person name="Uhlig C."/>
            <person name="Valentin K.U."/>
            <person name="Worden A.Z."/>
            <person name="Armbrust E.V."/>
            <person name="Bowler C."/>
            <person name="Green B."/>
            <person name="Moulton V."/>
            <person name="Van Oosterhout C."/>
            <person name="Grigoriev I."/>
        </authorList>
    </citation>
    <scope>NUCLEOTIDE SEQUENCE [LARGE SCALE GENOMIC DNA]</scope>
    <source>
        <strain evidence="7 8">CCMP1102</strain>
    </source>
</reference>
<evidence type="ECO:0000256" key="3">
    <source>
        <dbReference type="ARBA" id="ARBA00022833"/>
    </source>
</evidence>
<dbReference type="GO" id="GO:0008270">
    <property type="term" value="F:zinc ion binding"/>
    <property type="evidence" value="ECO:0007669"/>
    <property type="project" value="UniProtKB-KW"/>
</dbReference>
<keyword evidence="3" id="KW-0862">Zinc</keyword>
<evidence type="ECO:0000313" key="8">
    <source>
        <dbReference type="Proteomes" id="UP000095751"/>
    </source>
</evidence>
<keyword evidence="1" id="KW-0479">Metal-binding</keyword>
<dbReference type="SUPFAM" id="SSF90209">
    <property type="entry name" value="Ran binding protein zinc finger-like"/>
    <property type="match status" value="1"/>
</dbReference>
<feature type="region of interest" description="Disordered" evidence="5">
    <location>
        <begin position="76"/>
        <end position="149"/>
    </location>
</feature>
<evidence type="ECO:0000256" key="1">
    <source>
        <dbReference type="ARBA" id="ARBA00022723"/>
    </source>
</evidence>
<evidence type="ECO:0000256" key="5">
    <source>
        <dbReference type="SAM" id="MobiDB-lite"/>
    </source>
</evidence>
<name>A0A1E7F8T2_9STRA</name>
<sequence length="177" mass="19566">MSRRHHNNNRRDGRSNGKSSNAHLIGSTVSVVQKHHQGTDVLTSGIVSEILTNSDFHPRGIKVRLVDGTVGRIAIASSPQTRTTHSNNYDYSTTTEDEQQEEDGRPRRQASLADFMGNVGRRPASPVLPPPRQEEEIQMNPPSSSSHSTEKEWACCACTFMNSGLLPECELCQTTRP</sequence>
<keyword evidence="8" id="KW-1185">Reference proteome</keyword>
<dbReference type="InterPro" id="IPR036443">
    <property type="entry name" value="Znf_RanBP2_sf"/>
</dbReference>
<dbReference type="EMBL" id="KV784360">
    <property type="protein sequence ID" value="OEU14582.1"/>
    <property type="molecule type" value="Genomic_DNA"/>
</dbReference>
<gene>
    <name evidence="7" type="ORF">FRACYDRAFT_241131</name>
</gene>
<dbReference type="AlphaFoldDB" id="A0A1E7F8T2"/>
<keyword evidence="2 4" id="KW-0863">Zinc-finger</keyword>
<dbReference type="NCBIfam" id="TIGR03833">
    <property type="entry name" value="YwbE family protein"/>
    <property type="match status" value="1"/>
</dbReference>
<dbReference type="PROSITE" id="PS50199">
    <property type="entry name" value="ZF_RANBP2_2"/>
    <property type="match status" value="1"/>
</dbReference>
<evidence type="ECO:0000313" key="7">
    <source>
        <dbReference type="EMBL" id="OEU14582.1"/>
    </source>
</evidence>